<dbReference type="InterPro" id="IPR036390">
    <property type="entry name" value="WH_DNA-bd_sf"/>
</dbReference>
<dbReference type="HOGENOM" id="CLU_039613_6_5_5"/>
<dbReference type="GO" id="GO:0000976">
    <property type="term" value="F:transcription cis-regulatory region binding"/>
    <property type="evidence" value="ECO:0007669"/>
    <property type="project" value="TreeGrafter"/>
</dbReference>
<keyword evidence="7" id="KW-1185">Reference proteome</keyword>
<dbReference type="Gene3D" id="3.40.190.10">
    <property type="entry name" value="Periplasmic binding protein-like II"/>
    <property type="match status" value="2"/>
</dbReference>
<evidence type="ECO:0000256" key="3">
    <source>
        <dbReference type="ARBA" id="ARBA00023125"/>
    </source>
</evidence>
<comment type="caution">
    <text evidence="6">The sequence shown here is derived from an EMBL/GenBank/DDBJ whole genome shotgun (WGS) entry which is preliminary data.</text>
</comment>
<proteinExistence type="inferred from homology"/>
<protein>
    <submittedName>
        <fullName evidence="6">LysR substrate binding domain protein</fullName>
    </submittedName>
</protein>
<dbReference type="EMBL" id="ADVL01000224">
    <property type="protein sequence ID" value="EFH12424.1"/>
    <property type="molecule type" value="Genomic_DNA"/>
</dbReference>
<dbReference type="PANTHER" id="PTHR30126:SF94">
    <property type="entry name" value="LYSR FAMILY TRANSCRIPTIONAL REGULATOR"/>
    <property type="match status" value="1"/>
</dbReference>
<organism evidence="6 7">
    <name type="scientific">Pseudoroseomonas cervicalis ATCC 49957</name>
    <dbReference type="NCBI Taxonomy" id="525371"/>
    <lineage>
        <taxon>Bacteria</taxon>
        <taxon>Pseudomonadati</taxon>
        <taxon>Pseudomonadota</taxon>
        <taxon>Alphaproteobacteria</taxon>
        <taxon>Acetobacterales</taxon>
        <taxon>Roseomonadaceae</taxon>
        <taxon>Roseomonas</taxon>
    </lineage>
</organism>
<feature type="domain" description="HTH lysR-type" evidence="5">
    <location>
        <begin position="1"/>
        <end position="58"/>
    </location>
</feature>
<comment type="similarity">
    <text evidence="1">Belongs to the LysR transcriptional regulatory family.</text>
</comment>
<accession>D5RJU5</accession>
<dbReference type="Gene3D" id="1.10.10.10">
    <property type="entry name" value="Winged helix-like DNA-binding domain superfamily/Winged helix DNA-binding domain"/>
    <property type="match status" value="1"/>
</dbReference>
<evidence type="ECO:0000313" key="7">
    <source>
        <dbReference type="Proteomes" id="UP000005324"/>
    </source>
</evidence>
<dbReference type="GO" id="GO:0003700">
    <property type="term" value="F:DNA-binding transcription factor activity"/>
    <property type="evidence" value="ECO:0007669"/>
    <property type="project" value="InterPro"/>
</dbReference>
<evidence type="ECO:0000259" key="5">
    <source>
        <dbReference type="PROSITE" id="PS50931"/>
    </source>
</evidence>
<dbReference type="Pfam" id="PF03466">
    <property type="entry name" value="LysR_substrate"/>
    <property type="match status" value="1"/>
</dbReference>
<dbReference type="RefSeq" id="WP_007005204.1">
    <property type="nucleotide sequence ID" value="NZ_GG770781.1"/>
</dbReference>
<dbReference type="SUPFAM" id="SSF53850">
    <property type="entry name" value="Periplasmic binding protein-like II"/>
    <property type="match status" value="1"/>
</dbReference>
<sequence>MNTRFLASFCAVVEAGSLAAAARRLNLASASVAEQVAALERELRARLLVRHGRSLVPTEAGRAVLGLAGEMLARVEEMRHAAQLGQPSGQLRVGSISTALISLMPPALRRMAERHPGVEIKVVPGTSAQLHQRLERGELDCVLAVRPPFALPKSLAWHRLRREALTLIAPAGLEGESVAALLGAAPLIRADRESWSGRLVTDYLRDHRLAVRELFELDAQEAIVILVAQGLGVALLPDWGIEAPSGRALRRLPVPEPRYAREVGMLVGRGRRESLAALLTDSLREGAAEQEAPPPG</sequence>
<evidence type="ECO:0000256" key="2">
    <source>
        <dbReference type="ARBA" id="ARBA00023015"/>
    </source>
</evidence>
<evidence type="ECO:0000313" key="6">
    <source>
        <dbReference type="EMBL" id="EFH12424.1"/>
    </source>
</evidence>
<dbReference type="AlphaFoldDB" id="D5RJU5"/>
<reference evidence="6 7" key="1">
    <citation type="submission" date="2010-04" db="EMBL/GenBank/DDBJ databases">
        <authorList>
            <person name="Qin X."/>
            <person name="Bachman B."/>
            <person name="Battles P."/>
            <person name="Bell A."/>
            <person name="Bess C."/>
            <person name="Bickham C."/>
            <person name="Chaboub L."/>
            <person name="Chen D."/>
            <person name="Coyle M."/>
            <person name="Deiros D.R."/>
            <person name="Dinh H."/>
            <person name="Forbes L."/>
            <person name="Fowler G."/>
            <person name="Francisco L."/>
            <person name="Fu Q."/>
            <person name="Gubbala S."/>
            <person name="Hale W."/>
            <person name="Han Y."/>
            <person name="Hemphill L."/>
            <person name="Highlander S.K."/>
            <person name="Hirani K."/>
            <person name="Hogues M."/>
            <person name="Jackson L."/>
            <person name="Jakkamsetti A."/>
            <person name="Javaid M."/>
            <person name="Jiang H."/>
            <person name="Korchina V."/>
            <person name="Kovar C."/>
            <person name="Lara F."/>
            <person name="Lee S."/>
            <person name="Mata R."/>
            <person name="Mathew T."/>
            <person name="Moen C."/>
            <person name="Morales K."/>
            <person name="Munidasa M."/>
            <person name="Nazareth L."/>
            <person name="Ngo R."/>
            <person name="Nguyen L."/>
            <person name="Okwuonu G."/>
            <person name="Ongeri F."/>
            <person name="Patil S."/>
            <person name="Petrosino J."/>
            <person name="Pham C."/>
            <person name="Pham P."/>
            <person name="Pu L.-L."/>
            <person name="Puazo M."/>
            <person name="Raj R."/>
            <person name="Reid J."/>
            <person name="Rouhana J."/>
            <person name="Saada N."/>
            <person name="Shang Y."/>
            <person name="Simmons D."/>
            <person name="Thornton R."/>
            <person name="Warren J."/>
            <person name="Weissenberger G."/>
            <person name="Zhang J."/>
            <person name="Zhang L."/>
            <person name="Zhou C."/>
            <person name="Zhu D."/>
            <person name="Muzny D."/>
            <person name="Worley K."/>
            <person name="Gibbs R."/>
        </authorList>
    </citation>
    <scope>NUCLEOTIDE SEQUENCE [LARGE SCALE GENOMIC DNA]</scope>
    <source>
        <strain evidence="6 7">ATCC 49957</strain>
    </source>
</reference>
<dbReference type="OrthoDB" id="9806538at2"/>
<gene>
    <name evidence="6" type="primary">brg</name>
    <name evidence="6" type="ORF">HMPREF0731_1355</name>
</gene>
<keyword evidence="2" id="KW-0805">Transcription regulation</keyword>
<dbReference type="InterPro" id="IPR036388">
    <property type="entry name" value="WH-like_DNA-bd_sf"/>
</dbReference>
<dbReference type="Pfam" id="PF00126">
    <property type="entry name" value="HTH_1"/>
    <property type="match status" value="1"/>
</dbReference>
<keyword evidence="3" id="KW-0238">DNA-binding</keyword>
<dbReference type="PANTHER" id="PTHR30126">
    <property type="entry name" value="HTH-TYPE TRANSCRIPTIONAL REGULATOR"/>
    <property type="match status" value="1"/>
</dbReference>
<dbReference type="Proteomes" id="UP000005324">
    <property type="component" value="Unassembled WGS sequence"/>
</dbReference>
<dbReference type="InterPro" id="IPR005119">
    <property type="entry name" value="LysR_subst-bd"/>
</dbReference>
<evidence type="ECO:0000256" key="1">
    <source>
        <dbReference type="ARBA" id="ARBA00009437"/>
    </source>
</evidence>
<dbReference type="SUPFAM" id="SSF46785">
    <property type="entry name" value="Winged helix' DNA-binding domain"/>
    <property type="match status" value="1"/>
</dbReference>
<evidence type="ECO:0000256" key="4">
    <source>
        <dbReference type="ARBA" id="ARBA00023163"/>
    </source>
</evidence>
<name>D5RJU5_9PROT</name>
<dbReference type="PROSITE" id="PS50931">
    <property type="entry name" value="HTH_LYSR"/>
    <property type="match status" value="1"/>
</dbReference>
<dbReference type="InterPro" id="IPR000847">
    <property type="entry name" value="LysR_HTH_N"/>
</dbReference>
<keyword evidence="4" id="KW-0804">Transcription</keyword>